<gene>
    <name evidence="2" type="ORF">HG66A1_17780</name>
</gene>
<reference evidence="2 3" key="1">
    <citation type="submission" date="2019-02" db="EMBL/GenBank/DDBJ databases">
        <title>Deep-cultivation of Planctomycetes and their phenomic and genomic characterization uncovers novel biology.</title>
        <authorList>
            <person name="Wiegand S."/>
            <person name="Jogler M."/>
            <person name="Boedeker C."/>
            <person name="Pinto D."/>
            <person name="Vollmers J."/>
            <person name="Rivas-Marin E."/>
            <person name="Kohn T."/>
            <person name="Peeters S.H."/>
            <person name="Heuer A."/>
            <person name="Rast P."/>
            <person name="Oberbeckmann S."/>
            <person name="Bunk B."/>
            <person name="Jeske O."/>
            <person name="Meyerdierks A."/>
            <person name="Storesund J.E."/>
            <person name="Kallscheuer N."/>
            <person name="Luecker S."/>
            <person name="Lage O.M."/>
            <person name="Pohl T."/>
            <person name="Merkel B.J."/>
            <person name="Hornburger P."/>
            <person name="Mueller R.-W."/>
            <person name="Bruemmer F."/>
            <person name="Labrenz M."/>
            <person name="Spormann A.M."/>
            <person name="Op den Camp H."/>
            <person name="Overmann J."/>
            <person name="Amann R."/>
            <person name="Jetten M.S.M."/>
            <person name="Mascher T."/>
            <person name="Medema M.H."/>
            <person name="Devos D.P."/>
            <person name="Kaster A.-K."/>
            <person name="Ovreas L."/>
            <person name="Rohde M."/>
            <person name="Galperin M.Y."/>
            <person name="Jogler C."/>
        </authorList>
    </citation>
    <scope>NUCLEOTIDE SEQUENCE [LARGE SCALE GENOMIC DNA]</scope>
    <source>
        <strain evidence="2 3">HG66A1</strain>
    </source>
</reference>
<keyword evidence="1" id="KW-0732">Signal</keyword>
<feature type="signal peptide" evidence="1">
    <location>
        <begin position="1"/>
        <end position="18"/>
    </location>
</feature>
<name>A0A517PKV2_9PLAN</name>
<evidence type="ECO:0000313" key="2">
    <source>
        <dbReference type="EMBL" id="QDT20005.1"/>
    </source>
</evidence>
<feature type="chain" id="PRO_5022030963" description="Tetratricopeptide repeat protein" evidence="1">
    <location>
        <begin position="19"/>
        <end position="259"/>
    </location>
</feature>
<dbReference type="OrthoDB" id="8772062at2"/>
<protein>
    <recommendedName>
        <fullName evidence="4">Tetratricopeptide repeat protein</fullName>
    </recommendedName>
</protein>
<evidence type="ECO:0008006" key="4">
    <source>
        <dbReference type="Google" id="ProtNLM"/>
    </source>
</evidence>
<sequence length="259" mass="29557" precursor="true">MKLMLFVLMCLIPVTVPAADWQPPQNPNPQEILQSIRSDVQAKDYQTALAKHVWFHENALKHNSALTGVRLSFALAYWDQLTQVYPPALEKLKEIRDQTTKQVLDGKDVATSFQELEALNRTLDQNNMTVDTFLLLHKEHPEKAKLAYRLAQPALLKAKEYKICGEYLEPEKSYQLLVRTREANQQLAKNPQIGPGILEFSDKHFSNQTAILVALLVVNDRREEARSIAEKARKEWDNADFHKALDSALTGTVPPSWPY</sequence>
<dbReference type="AlphaFoldDB" id="A0A517PKV2"/>
<dbReference type="Proteomes" id="UP000320421">
    <property type="component" value="Chromosome"/>
</dbReference>
<dbReference type="RefSeq" id="WP_145182190.1">
    <property type="nucleotide sequence ID" value="NZ_CP036266.1"/>
</dbReference>
<organism evidence="2 3">
    <name type="scientific">Gimesia chilikensis</name>
    <dbReference type="NCBI Taxonomy" id="2605989"/>
    <lineage>
        <taxon>Bacteria</taxon>
        <taxon>Pseudomonadati</taxon>
        <taxon>Planctomycetota</taxon>
        <taxon>Planctomycetia</taxon>
        <taxon>Planctomycetales</taxon>
        <taxon>Planctomycetaceae</taxon>
        <taxon>Gimesia</taxon>
    </lineage>
</organism>
<keyword evidence="3" id="KW-1185">Reference proteome</keyword>
<evidence type="ECO:0000256" key="1">
    <source>
        <dbReference type="SAM" id="SignalP"/>
    </source>
</evidence>
<evidence type="ECO:0000313" key="3">
    <source>
        <dbReference type="Proteomes" id="UP000320421"/>
    </source>
</evidence>
<dbReference type="EMBL" id="CP036266">
    <property type="protein sequence ID" value="QDT20005.1"/>
    <property type="molecule type" value="Genomic_DNA"/>
</dbReference>
<accession>A0A517PKV2</accession>
<proteinExistence type="predicted"/>